<sequence length="134" mass="14739">MARDDTTGDTARHRERLETLDRFIAAWNAHDVDGLMACMAQDCAFHASGGPDADGAVFEGREAVRKGYAAIFAGFPDAQWTNGRHSVFGDRGLSQWRFIGTAPDGKRVEVDGCDLFIFDGPLIALKDSYRKSRV</sequence>
<dbReference type="Pfam" id="PF12680">
    <property type="entry name" value="SnoaL_2"/>
    <property type="match status" value="1"/>
</dbReference>
<name>A0AAW5QUG2_9HYPH</name>
<evidence type="ECO:0000259" key="1">
    <source>
        <dbReference type="Pfam" id="PF12680"/>
    </source>
</evidence>
<reference evidence="2 3" key="1">
    <citation type="submission" date="2022-04" db="EMBL/GenBank/DDBJ databases">
        <authorList>
            <person name="Ye Y.-Q."/>
            <person name="Du Z.-J."/>
        </authorList>
    </citation>
    <scope>NUCLEOTIDE SEQUENCE [LARGE SCALE GENOMIC DNA]</scope>
    <source>
        <strain evidence="2 3">A6E488</strain>
    </source>
</reference>
<gene>
    <name evidence="2" type="ORF">MUB46_05580</name>
</gene>
<comment type="caution">
    <text evidence="2">The sequence shown here is derived from an EMBL/GenBank/DDBJ whole genome shotgun (WGS) entry which is preliminary data.</text>
</comment>
<proteinExistence type="predicted"/>
<keyword evidence="3" id="KW-1185">Reference proteome</keyword>
<dbReference type="InterPro" id="IPR037401">
    <property type="entry name" value="SnoaL-like"/>
</dbReference>
<dbReference type="Proteomes" id="UP001320898">
    <property type="component" value="Unassembled WGS sequence"/>
</dbReference>
<dbReference type="InterPro" id="IPR032710">
    <property type="entry name" value="NTF2-like_dom_sf"/>
</dbReference>
<dbReference type="AlphaFoldDB" id="A0AAW5QUG2"/>
<protein>
    <submittedName>
        <fullName evidence="2">Nuclear transport factor 2 family protein</fullName>
    </submittedName>
</protein>
<evidence type="ECO:0000313" key="3">
    <source>
        <dbReference type="Proteomes" id="UP001320898"/>
    </source>
</evidence>
<evidence type="ECO:0000313" key="2">
    <source>
        <dbReference type="EMBL" id="MCT8971328.1"/>
    </source>
</evidence>
<dbReference type="EMBL" id="JALIDZ010000002">
    <property type="protein sequence ID" value="MCT8971328.1"/>
    <property type="molecule type" value="Genomic_DNA"/>
</dbReference>
<feature type="domain" description="SnoaL-like" evidence="1">
    <location>
        <begin position="21"/>
        <end position="124"/>
    </location>
</feature>
<dbReference type="RefSeq" id="WP_261614893.1">
    <property type="nucleotide sequence ID" value="NZ_JALIDZ010000002.1"/>
</dbReference>
<organism evidence="2 3">
    <name type="scientific">Microbaculum marinisediminis</name>
    <dbReference type="NCBI Taxonomy" id="2931392"/>
    <lineage>
        <taxon>Bacteria</taxon>
        <taxon>Pseudomonadati</taxon>
        <taxon>Pseudomonadota</taxon>
        <taxon>Alphaproteobacteria</taxon>
        <taxon>Hyphomicrobiales</taxon>
        <taxon>Tepidamorphaceae</taxon>
        <taxon>Microbaculum</taxon>
    </lineage>
</organism>
<dbReference type="SUPFAM" id="SSF54427">
    <property type="entry name" value="NTF2-like"/>
    <property type="match status" value="1"/>
</dbReference>
<accession>A0AAW5QUG2</accession>
<dbReference type="Gene3D" id="3.10.450.50">
    <property type="match status" value="1"/>
</dbReference>